<dbReference type="InterPro" id="IPR032808">
    <property type="entry name" value="DoxX"/>
</dbReference>
<evidence type="ECO:0000256" key="3">
    <source>
        <dbReference type="ARBA" id="ARBA00022989"/>
    </source>
</evidence>
<gene>
    <name evidence="6" type="ORF">FLACHUCJ7_04381</name>
</gene>
<proteinExistence type="predicted"/>
<feature type="transmembrane region" description="Helical" evidence="5">
    <location>
        <begin position="7"/>
        <end position="28"/>
    </location>
</feature>
<keyword evidence="3 5" id="KW-1133">Transmembrane helix</keyword>
<evidence type="ECO:0000256" key="5">
    <source>
        <dbReference type="SAM" id="Phobius"/>
    </source>
</evidence>
<dbReference type="RefSeq" id="WP_031455696.1">
    <property type="nucleotide sequence ID" value="NZ_CAIJDO010000292.1"/>
</dbReference>
<protein>
    <recommendedName>
        <fullName evidence="8">DoxX family protein</fullName>
    </recommendedName>
</protein>
<evidence type="ECO:0000256" key="1">
    <source>
        <dbReference type="ARBA" id="ARBA00004141"/>
    </source>
</evidence>
<sequence>MKTNKIITISLTVLITTIVFVSGLMKFIHLPWSVAGLEKYNPTILGLMEMAFIILFAIPKTIKIGFILLCCYFAGAIATELSRDASMLNPAIPLVLIWITAYLRDSSIFIGSSNLLIAKK</sequence>
<keyword evidence="4 5" id="KW-0472">Membrane</keyword>
<dbReference type="AlphaFoldDB" id="A0A6V6ZDU1"/>
<keyword evidence="2 5" id="KW-0812">Transmembrane</keyword>
<evidence type="ECO:0000313" key="7">
    <source>
        <dbReference type="Proteomes" id="UP000556700"/>
    </source>
</evidence>
<comment type="caution">
    <text evidence="6">The sequence shown here is derived from an EMBL/GenBank/DDBJ whole genome shotgun (WGS) entry which is preliminary data.</text>
</comment>
<dbReference type="Pfam" id="PF13564">
    <property type="entry name" value="DoxX_2"/>
    <property type="match status" value="1"/>
</dbReference>
<keyword evidence="7" id="KW-1185">Reference proteome</keyword>
<evidence type="ECO:0000256" key="2">
    <source>
        <dbReference type="ARBA" id="ARBA00022692"/>
    </source>
</evidence>
<dbReference type="GO" id="GO:0016020">
    <property type="term" value="C:membrane"/>
    <property type="evidence" value="ECO:0007669"/>
    <property type="project" value="UniProtKB-SubCell"/>
</dbReference>
<evidence type="ECO:0000256" key="4">
    <source>
        <dbReference type="ARBA" id="ARBA00023136"/>
    </source>
</evidence>
<dbReference type="EMBL" id="CAIJDO010000292">
    <property type="protein sequence ID" value="CAD0009716.1"/>
    <property type="molecule type" value="Genomic_DNA"/>
</dbReference>
<accession>A0A6V6ZDU1</accession>
<evidence type="ECO:0000313" key="6">
    <source>
        <dbReference type="EMBL" id="CAD0009716.1"/>
    </source>
</evidence>
<organism evidence="6 7">
    <name type="scientific">Flavobacterium chungangense</name>
    <dbReference type="NCBI Taxonomy" id="554283"/>
    <lineage>
        <taxon>Bacteria</taxon>
        <taxon>Pseudomonadati</taxon>
        <taxon>Bacteroidota</taxon>
        <taxon>Flavobacteriia</taxon>
        <taxon>Flavobacteriales</taxon>
        <taxon>Flavobacteriaceae</taxon>
        <taxon>Flavobacterium</taxon>
    </lineage>
</organism>
<evidence type="ECO:0008006" key="8">
    <source>
        <dbReference type="Google" id="ProtNLM"/>
    </source>
</evidence>
<name>A0A6V6ZDU1_9FLAO</name>
<dbReference type="Proteomes" id="UP000556700">
    <property type="component" value="Unassembled WGS sequence"/>
</dbReference>
<reference evidence="6 7" key="1">
    <citation type="submission" date="2020-06" db="EMBL/GenBank/DDBJ databases">
        <authorList>
            <person name="Criscuolo A."/>
        </authorList>
    </citation>
    <scope>NUCLEOTIDE SEQUENCE [LARGE SCALE GENOMIC DNA]</scope>
    <source>
        <strain evidence="7">CIP 110025</strain>
    </source>
</reference>
<comment type="subcellular location">
    <subcellularLocation>
        <location evidence="1">Membrane</location>
        <topology evidence="1">Multi-pass membrane protein</topology>
    </subcellularLocation>
</comment>